<dbReference type="SUPFAM" id="SSF50494">
    <property type="entry name" value="Trypsin-like serine proteases"/>
    <property type="match status" value="1"/>
</dbReference>
<dbReference type="InterPro" id="IPR008256">
    <property type="entry name" value="Peptidase_S1B"/>
</dbReference>
<gene>
    <name evidence="7" type="ORF">D3273_07830</name>
</gene>
<evidence type="ECO:0000256" key="1">
    <source>
        <dbReference type="ARBA" id="ARBA00008764"/>
    </source>
</evidence>
<dbReference type="Gene3D" id="2.40.10.10">
    <property type="entry name" value="Trypsin-like serine proteases"/>
    <property type="match status" value="2"/>
</dbReference>
<proteinExistence type="inferred from homology"/>
<evidence type="ECO:0000256" key="3">
    <source>
        <dbReference type="ARBA" id="ARBA00022729"/>
    </source>
</evidence>
<dbReference type="AlphaFoldDB" id="A0A4Q2U9M4"/>
<keyword evidence="5 6" id="KW-0720">Serine protease</keyword>
<dbReference type="InterPro" id="IPR028301">
    <property type="entry name" value="V8_his_AS"/>
</dbReference>
<keyword evidence="2 6" id="KW-0645">Protease</keyword>
<dbReference type="Proteomes" id="UP000290759">
    <property type="component" value="Unassembled WGS sequence"/>
</dbReference>
<dbReference type="EMBL" id="QYBB01000006">
    <property type="protein sequence ID" value="RYC32628.1"/>
    <property type="molecule type" value="Genomic_DNA"/>
</dbReference>
<dbReference type="PRINTS" id="PR00839">
    <property type="entry name" value="V8PROTEASE"/>
</dbReference>
<comment type="caution">
    <text evidence="7">The sequence shown here is derived from an EMBL/GenBank/DDBJ whole genome shotgun (WGS) entry which is preliminary data.</text>
</comment>
<evidence type="ECO:0000256" key="2">
    <source>
        <dbReference type="ARBA" id="ARBA00022670"/>
    </source>
</evidence>
<sequence>MSNTSFPDSAVVYILDDIPGVGEFQGTGVVIGPHTILTAAHLVYDADTGATADAISLYPGFTAGATAYNPSGALGGLQSIHTIKVADNNEELSAAATQSDFAIIDTSADLTPYGRFALDPAFTSGDVVVKGYPASKSGNLTGTGGVVSQDGGLSDIDTSGLALSPGYSGGPLYDTVERNGSVVQAVVGTVSTNADATKLTKAKVALIRHWIASDRSLYAGGQDAPKGIVPQIAGTVSGAVDAASVTGSAALAAAVPADFAYTDLAAHHGTARHHHAGPTVPSQLADLVNALQAPARGDAATIAAASTEAGVGFAAPSHMGHRHHRIIG</sequence>
<keyword evidence="8" id="KW-1185">Reference proteome</keyword>
<keyword evidence="3" id="KW-0732">Signal</keyword>
<evidence type="ECO:0000256" key="5">
    <source>
        <dbReference type="ARBA" id="ARBA00022825"/>
    </source>
</evidence>
<dbReference type="Pfam" id="PF13365">
    <property type="entry name" value="Trypsin_2"/>
    <property type="match status" value="1"/>
</dbReference>
<dbReference type="InterPro" id="IPR043504">
    <property type="entry name" value="Peptidase_S1_PA_chymotrypsin"/>
</dbReference>
<name>A0A4Q2U9M4_9HYPH</name>
<dbReference type="OrthoDB" id="267336at2"/>
<reference evidence="7 8" key="1">
    <citation type="submission" date="2018-12" db="EMBL/GenBank/DDBJ databases">
        <authorList>
            <person name="Grouzdev D.S."/>
            <person name="Krutkina M.S."/>
        </authorList>
    </citation>
    <scope>NUCLEOTIDE SEQUENCE [LARGE SCALE GENOMIC DNA]</scope>
    <source>
        <strain evidence="7 8">RmlP026</strain>
    </source>
</reference>
<evidence type="ECO:0000313" key="8">
    <source>
        <dbReference type="Proteomes" id="UP000290759"/>
    </source>
</evidence>
<evidence type="ECO:0000256" key="4">
    <source>
        <dbReference type="ARBA" id="ARBA00022801"/>
    </source>
</evidence>
<dbReference type="GO" id="GO:0008236">
    <property type="term" value="F:serine-type peptidase activity"/>
    <property type="evidence" value="ECO:0007669"/>
    <property type="project" value="UniProtKB-KW"/>
</dbReference>
<accession>A0A4Q2U9M4</accession>
<protein>
    <recommendedName>
        <fullName evidence="6">Serine protease</fullName>
        <ecNumber evidence="6">3.4.21.-</ecNumber>
    </recommendedName>
</protein>
<dbReference type="EC" id="3.4.21.-" evidence="6"/>
<comment type="similarity">
    <text evidence="1 6">Belongs to the peptidase S1B family.</text>
</comment>
<evidence type="ECO:0000256" key="6">
    <source>
        <dbReference type="RuleBase" id="RU004296"/>
    </source>
</evidence>
<dbReference type="PROSITE" id="PS00672">
    <property type="entry name" value="V8_HIS"/>
    <property type="match status" value="1"/>
</dbReference>
<reference evidence="7 8" key="2">
    <citation type="submission" date="2019-02" db="EMBL/GenBank/DDBJ databases">
        <title>'Lichenibacterium ramalinii' gen. nov. sp. nov., 'Lichenibacterium minor' gen. nov. sp. nov.</title>
        <authorList>
            <person name="Pankratov T."/>
        </authorList>
    </citation>
    <scope>NUCLEOTIDE SEQUENCE [LARGE SCALE GENOMIC DNA]</scope>
    <source>
        <strain evidence="7 8">RmlP026</strain>
    </source>
</reference>
<dbReference type="GO" id="GO:0006508">
    <property type="term" value="P:proteolysis"/>
    <property type="evidence" value="ECO:0007669"/>
    <property type="project" value="UniProtKB-KW"/>
</dbReference>
<organism evidence="7 8">
    <name type="scientific">Lichenibacterium minor</name>
    <dbReference type="NCBI Taxonomy" id="2316528"/>
    <lineage>
        <taxon>Bacteria</taxon>
        <taxon>Pseudomonadati</taxon>
        <taxon>Pseudomonadota</taxon>
        <taxon>Alphaproteobacteria</taxon>
        <taxon>Hyphomicrobiales</taxon>
        <taxon>Lichenihabitantaceae</taxon>
        <taxon>Lichenibacterium</taxon>
    </lineage>
</organism>
<evidence type="ECO:0000313" key="7">
    <source>
        <dbReference type="EMBL" id="RYC32628.1"/>
    </source>
</evidence>
<dbReference type="InterPro" id="IPR009003">
    <property type="entry name" value="Peptidase_S1_PA"/>
</dbReference>
<dbReference type="RefSeq" id="WP_129225185.1">
    <property type="nucleotide sequence ID" value="NZ_QYBB01000006.1"/>
</dbReference>
<keyword evidence="4 6" id="KW-0378">Hydrolase</keyword>